<feature type="domain" description="DUF753" evidence="1">
    <location>
        <begin position="595"/>
        <end position="668"/>
    </location>
</feature>
<evidence type="ECO:0000259" key="1">
    <source>
        <dbReference type="Pfam" id="PF05444"/>
    </source>
</evidence>
<protein>
    <recommendedName>
        <fullName evidence="1">DUF753 domain-containing protein</fullName>
    </recommendedName>
</protein>
<keyword evidence="3" id="KW-1185">Reference proteome</keyword>
<feature type="domain" description="DUF753" evidence="1">
    <location>
        <begin position="184"/>
        <end position="253"/>
    </location>
</feature>
<dbReference type="PANTHER" id="PTHR21721">
    <property type="entry name" value="GH09876P-RELATED"/>
    <property type="match status" value="1"/>
</dbReference>
<proteinExistence type="predicted"/>
<accession>A0A6I8T3R0</accession>
<reference evidence="2 3" key="1">
    <citation type="submission" date="2017-06" db="EMBL/GenBank/DDBJ databases">
        <title>Aedes aegypti genome working group (AGWG) sequencing and assembly.</title>
        <authorList>
            <consortium name="Aedes aegypti Genome Working Group (AGWG)"/>
            <person name="Matthews B.J."/>
        </authorList>
    </citation>
    <scope>NUCLEOTIDE SEQUENCE [LARGE SCALE GENOMIC DNA]</scope>
    <source>
        <strain evidence="2 3">LVP_AGWG</strain>
    </source>
</reference>
<dbReference type="OrthoDB" id="7730284at2759"/>
<feature type="domain" description="DUF753" evidence="1">
    <location>
        <begin position="511"/>
        <end position="585"/>
    </location>
</feature>
<name>A0A6I8T3R0_AEDAE</name>
<dbReference type="AlphaFoldDB" id="A0A6I8T3R0"/>
<gene>
    <name evidence="2" type="primary">5567191</name>
</gene>
<dbReference type="InterPro" id="IPR008472">
    <property type="entry name" value="DUF753"/>
</dbReference>
<dbReference type="Pfam" id="PF05444">
    <property type="entry name" value="DUF753"/>
    <property type="match status" value="6"/>
</dbReference>
<feature type="domain" description="DUF753" evidence="1">
    <location>
        <begin position="343"/>
        <end position="420"/>
    </location>
</feature>
<sequence length="701" mass="76120">MTTFLSLVVWVILLIESIPKIGATLCASCSSADDPKCSAAIFTESTKECFNVNPCAVAIITGTGHTFRGCSSDPECYSNDLCDTCDGDGCNSGAFPSDRMRCLTCSSGTSCELVTSDHQLSSACVLHFQDEACVTVFQDFKPLLRGCLGDMDAGVKSLCDSGSADCVLCRENDCNAVNVRQDEQCLQCDSQDRGCNDASHKASACEKTSGGKCYSRLLSDDTVKRGCFHELSTEESEPCNSPSCIVCSGSGCNNNVFPARYEFRCKSCHSANTAACVRDPYTVLDKKCPTNDTACATVLLSATGHLYRGCSTDAECVAEGDACIKCDEYRNCNFYRYPENRLDCYVCETSANPNCATLPYNRQFEKACLRNVSGDDCVTIFDNFRIIRRECRSGLSDTDLLKCNTEGGKECVACSGTGCNKITVRQDDNCLQCSSTDGLNCASGQRVSTICKLSSDGVCYNRLDQNGTLHRGCLSDLNEEVQQTCLNPSNQSCEICSGSGCNNNTFPANALQCVQCDSLMNMDCVQNQSSNLFVNPCRKHVNGDKCYTWLRTDGSIERGCQSSLNATCNALLNATCSACEGPVCNAEVYPWGRRSCYQCDGRSDRTCGLEQTIQQESKVCQRYQPQDHCYTLLQNGIVKRGCTSEFDADVCHGLERTECRTCSVDHCNNLSEVGLRSAGRTVQISSVLLSIGILFEILNAQ</sequence>
<evidence type="ECO:0000313" key="2">
    <source>
        <dbReference type="EnsemblMetazoa" id="AAEL000915-PB"/>
    </source>
</evidence>
<reference evidence="2" key="2">
    <citation type="submission" date="2020-05" db="UniProtKB">
        <authorList>
            <consortium name="EnsemblMetazoa"/>
        </authorList>
    </citation>
    <scope>IDENTIFICATION</scope>
    <source>
        <strain evidence="2">LVP_AGWG</strain>
    </source>
</reference>
<feature type="domain" description="DUF753" evidence="1">
    <location>
        <begin position="429"/>
        <end position="502"/>
    </location>
</feature>
<evidence type="ECO:0000313" key="3">
    <source>
        <dbReference type="Proteomes" id="UP000008820"/>
    </source>
</evidence>
<feature type="domain" description="DUF753" evidence="1">
    <location>
        <begin position="101"/>
        <end position="175"/>
    </location>
</feature>
<dbReference type="EnsemblMetazoa" id="AAEL000915-RB">
    <property type="protein sequence ID" value="AAEL000915-PB"/>
    <property type="gene ID" value="AAEL000915"/>
</dbReference>
<dbReference type="InParanoid" id="A0A6I8T3R0"/>
<organism evidence="2 3">
    <name type="scientific">Aedes aegypti</name>
    <name type="common">Yellowfever mosquito</name>
    <name type="synonym">Culex aegypti</name>
    <dbReference type="NCBI Taxonomy" id="7159"/>
    <lineage>
        <taxon>Eukaryota</taxon>
        <taxon>Metazoa</taxon>
        <taxon>Ecdysozoa</taxon>
        <taxon>Arthropoda</taxon>
        <taxon>Hexapoda</taxon>
        <taxon>Insecta</taxon>
        <taxon>Pterygota</taxon>
        <taxon>Neoptera</taxon>
        <taxon>Endopterygota</taxon>
        <taxon>Diptera</taxon>
        <taxon>Nematocera</taxon>
        <taxon>Culicoidea</taxon>
        <taxon>Culicidae</taxon>
        <taxon>Culicinae</taxon>
        <taxon>Aedini</taxon>
        <taxon>Aedes</taxon>
        <taxon>Stegomyia</taxon>
    </lineage>
</organism>
<dbReference type="Proteomes" id="UP000008820">
    <property type="component" value="Chromosome 3"/>
</dbReference>